<evidence type="ECO:0000313" key="4">
    <source>
        <dbReference type="Proteomes" id="UP001154259"/>
    </source>
</evidence>
<protein>
    <submittedName>
        <fullName evidence="1">Uncharacterized protein</fullName>
    </submittedName>
</protein>
<evidence type="ECO:0000313" key="3">
    <source>
        <dbReference type="Proteomes" id="UP001154255"/>
    </source>
</evidence>
<gene>
    <name evidence="2" type="ORF">R53529_LOCUS654</name>
    <name evidence="1" type="ORF">R53530_LOCUS447</name>
</gene>
<dbReference type="Proteomes" id="UP001154255">
    <property type="component" value="Unassembled WGS sequence"/>
</dbReference>
<dbReference type="AlphaFoldDB" id="A0A9W4TPL0"/>
<dbReference type="EMBL" id="CAMXCM010000001">
    <property type="protein sequence ID" value="CAI3927766.1"/>
    <property type="molecule type" value="Genomic_DNA"/>
</dbReference>
<name>A0A9W4TPL0_9PROT</name>
<comment type="caution">
    <text evidence="1">The sequence shown here is derived from an EMBL/GenBank/DDBJ whole genome shotgun (WGS) entry which is preliminary data.</text>
</comment>
<sequence length="142" mass="16135">MKLLSIFTPYIIGTVIFFPVVSQAQSNSEPQQYSLNMIAYEYKSPNHYATVLYMPYYPAYGLVSMKSSGCNAEIAGYIDPFALKNKKLTITYKRCKISFDINQETQELSQPSETTSCADYHPKNCSFSQMPTLKLIPLKIKD</sequence>
<dbReference type="EMBL" id="CAMXCS010000001">
    <property type="protein sequence ID" value="CAI3933228.1"/>
    <property type="molecule type" value="Genomic_DNA"/>
</dbReference>
<evidence type="ECO:0000313" key="1">
    <source>
        <dbReference type="EMBL" id="CAI3927766.1"/>
    </source>
</evidence>
<keyword evidence="4" id="KW-1185">Reference proteome</keyword>
<dbReference type="RefSeq" id="WP_271789092.1">
    <property type="nucleotide sequence ID" value="NZ_CAMXCJ010000001.1"/>
</dbReference>
<evidence type="ECO:0000313" key="2">
    <source>
        <dbReference type="EMBL" id="CAI3933228.1"/>
    </source>
</evidence>
<proteinExistence type="predicted"/>
<accession>A0A9W4TPL0</accession>
<organism evidence="1 3">
    <name type="scientific">Commensalibacter communis</name>
    <dbReference type="NCBI Taxonomy" id="2972786"/>
    <lineage>
        <taxon>Bacteria</taxon>
        <taxon>Pseudomonadati</taxon>
        <taxon>Pseudomonadota</taxon>
        <taxon>Alphaproteobacteria</taxon>
        <taxon>Acetobacterales</taxon>
        <taxon>Acetobacteraceae</taxon>
    </lineage>
</organism>
<dbReference type="Proteomes" id="UP001154259">
    <property type="component" value="Unassembled WGS sequence"/>
</dbReference>
<reference evidence="1" key="1">
    <citation type="submission" date="2022-10" db="EMBL/GenBank/DDBJ databases">
        <authorList>
            <person name="Botero Cardona J."/>
        </authorList>
    </citation>
    <scope>NUCLEOTIDE SEQUENCE</scope>
    <source>
        <strain evidence="1">LMG 31819</strain>
        <strain evidence="2">R-53529</strain>
    </source>
</reference>